<evidence type="ECO:0000256" key="4">
    <source>
        <dbReference type="ARBA" id="ARBA00023002"/>
    </source>
</evidence>
<gene>
    <name evidence="6" type="ORF">GHT09_016205</name>
</gene>
<evidence type="ECO:0000256" key="3">
    <source>
        <dbReference type="ARBA" id="ARBA00022827"/>
    </source>
</evidence>
<protein>
    <recommendedName>
        <fullName evidence="8">FAD-binding domain-containing protein</fullName>
    </recommendedName>
</protein>
<feature type="region of interest" description="Disordered" evidence="5">
    <location>
        <begin position="74"/>
        <end position="137"/>
    </location>
</feature>
<evidence type="ECO:0000256" key="1">
    <source>
        <dbReference type="ARBA" id="ARBA00001974"/>
    </source>
</evidence>
<evidence type="ECO:0000256" key="5">
    <source>
        <dbReference type="SAM" id="MobiDB-lite"/>
    </source>
</evidence>
<dbReference type="Pfam" id="PF13450">
    <property type="entry name" value="NAD_binding_8"/>
    <property type="match status" value="1"/>
</dbReference>
<dbReference type="Gene3D" id="3.50.50.60">
    <property type="entry name" value="FAD/NAD(P)-binding domain"/>
    <property type="match status" value="1"/>
</dbReference>
<dbReference type="EMBL" id="WJEC01006462">
    <property type="protein sequence ID" value="KAF7473066.1"/>
    <property type="molecule type" value="Genomic_DNA"/>
</dbReference>
<comment type="caution">
    <text evidence="6">The sequence shown here is derived from an EMBL/GenBank/DDBJ whole genome shotgun (WGS) entry which is preliminary data.</text>
</comment>
<keyword evidence="3" id="KW-0274">FAD</keyword>
<reference evidence="6" key="1">
    <citation type="submission" date="2020-08" db="EMBL/GenBank/DDBJ databases">
        <authorList>
            <person name="Shumante A."/>
            <person name="Zimin A.V."/>
            <person name="Puiu D."/>
            <person name="Salzberg S.L."/>
        </authorList>
    </citation>
    <scope>NUCLEOTIDE SEQUENCE</scope>
    <source>
        <strain evidence="6">WC2-LM</strain>
        <tissue evidence="6">Liver</tissue>
    </source>
</reference>
<evidence type="ECO:0000256" key="2">
    <source>
        <dbReference type="ARBA" id="ARBA00022630"/>
    </source>
</evidence>
<sequence length="137" mass="14610">MDSSDIQRKKVAVIGGGLVGSLNACFLAKRNFQVDVYEAREDIRVANFARGRSINLALSYRGRQALKAIGLEEQGRTHQSLASGTGPPLPTSRLPEEVKPRSTHIGLCRAQAHSRPGSTPPPAGTHGAQLLAQDCPS</sequence>
<dbReference type="GO" id="GO:0070189">
    <property type="term" value="P:kynurenine metabolic process"/>
    <property type="evidence" value="ECO:0007669"/>
    <property type="project" value="TreeGrafter"/>
</dbReference>
<dbReference type="SUPFAM" id="SSF51905">
    <property type="entry name" value="FAD/NAD(P)-binding domain"/>
    <property type="match status" value="1"/>
</dbReference>
<dbReference type="AlphaFoldDB" id="A0A834Q5U4"/>
<accession>A0A834Q5U4</accession>
<dbReference type="Proteomes" id="UP000662637">
    <property type="component" value="Unassembled WGS sequence"/>
</dbReference>
<dbReference type="GO" id="GO:0004502">
    <property type="term" value="F:kynurenine 3-monooxygenase activity"/>
    <property type="evidence" value="ECO:0007669"/>
    <property type="project" value="TreeGrafter"/>
</dbReference>
<evidence type="ECO:0008006" key="8">
    <source>
        <dbReference type="Google" id="ProtNLM"/>
    </source>
</evidence>
<name>A0A834Q5U4_MARMO</name>
<dbReference type="GO" id="GO:0005741">
    <property type="term" value="C:mitochondrial outer membrane"/>
    <property type="evidence" value="ECO:0007669"/>
    <property type="project" value="TreeGrafter"/>
</dbReference>
<dbReference type="InterPro" id="IPR036188">
    <property type="entry name" value="FAD/NAD-bd_sf"/>
</dbReference>
<evidence type="ECO:0000313" key="7">
    <source>
        <dbReference type="Proteomes" id="UP000662637"/>
    </source>
</evidence>
<comment type="cofactor">
    <cofactor evidence="1">
        <name>FAD</name>
        <dbReference type="ChEBI" id="CHEBI:57692"/>
    </cofactor>
</comment>
<keyword evidence="4" id="KW-0560">Oxidoreductase</keyword>
<keyword evidence="2" id="KW-0285">Flavoprotein</keyword>
<organism evidence="6 7">
    <name type="scientific">Marmota monax</name>
    <name type="common">Woodchuck</name>
    <dbReference type="NCBI Taxonomy" id="9995"/>
    <lineage>
        <taxon>Eukaryota</taxon>
        <taxon>Metazoa</taxon>
        <taxon>Chordata</taxon>
        <taxon>Craniata</taxon>
        <taxon>Vertebrata</taxon>
        <taxon>Euteleostomi</taxon>
        <taxon>Mammalia</taxon>
        <taxon>Eutheria</taxon>
        <taxon>Euarchontoglires</taxon>
        <taxon>Glires</taxon>
        <taxon>Rodentia</taxon>
        <taxon>Sciuromorpha</taxon>
        <taxon>Sciuridae</taxon>
        <taxon>Xerinae</taxon>
        <taxon>Marmotini</taxon>
        <taxon>Marmota</taxon>
    </lineage>
</organism>
<dbReference type="PANTHER" id="PTHR46028:SF2">
    <property type="entry name" value="KYNURENINE 3-MONOOXYGENASE"/>
    <property type="match status" value="1"/>
</dbReference>
<proteinExistence type="predicted"/>
<evidence type="ECO:0000313" key="6">
    <source>
        <dbReference type="EMBL" id="KAF7473066.1"/>
    </source>
</evidence>
<dbReference type="PANTHER" id="PTHR46028">
    <property type="entry name" value="KYNURENINE 3-MONOOXYGENASE"/>
    <property type="match status" value="1"/>
</dbReference>